<gene>
    <name evidence="2" type="ORF">DS843_29545</name>
</gene>
<reference evidence="2 3" key="1">
    <citation type="submission" date="2018-07" db="EMBL/GenBank/DDBJ databases">
        <title>Genome sequence of Azospirillum sp. ATCC 49961.</title>
        <authorList>
            <person name="Sant'Anna F.H."/>
            <person name="Baldani J.I."/>
            <person name="Zilli J.E."/>
            <person name="Reis V.M."/>
            <person name="Hartmann A."/>
            <person name="Cruz L."/>
            <person name="de Souza E.M."/>
            <person name="de Oliveira Pedrosa F."/>
            <person name="Passaglia L.M.P."/>
        </authorList>
    </citation>
    <scope>NUCLEOTIDE SEQUENCE [LARGE SCALE GENOMIC DNA]</scope>
    <source>
        <strain evidence="2 3">ATCC 49961</strain>
    </source>
</reference>
<dbReference type="Proteomes" id="UP000480854">
    <property type="component" value="Unassembled WGS sequence"/>
</dbReference>
<keyword evidence="3" id="KW-1185">Reference proteome</keyword>
<dbReference type="AlphaFoldDB" id="A0A9W7NFU7"/>
<sequence>MDPPAGEASLPGPHREEAAMPKTPRRPSRTESGSERRARACQISYRVSADEFDRLQRAGEERDLSAAQFARAVALSSQGQAIPKVRRPRAIAAPPELQAALPLLSALQSDLRHVRTLLNQLAARGNAGAVRPAMDGYAKAEKAVLELAERIIAAVSGKRPS</sequence>
<accession>A0A9W7NFU7</accession>
<protein>
    <recommendedName>
        <fullName evidence="4">Mobilization protein</fullName>
    </recommendedName>
</protein>
<proteinExistence type="predicted"/>
<evidence type="ECO:0000313" key="2">
    <source>
        <dbReference type="EMBL" id="KAA0675879.1"/>
    </source>
</evidence>
<evidence type="ECO:0000256" key="1">
    <source>
        <dbReference type="SAM" id="MobiDB-lite"/>
    </source>
</evidence>
<feature type="region of interest" description="Disordered" evidence="1">
    <location>
        <begin position="1"/>
        <end position="40"/>
    </location>
</feature>
<feature type="compositionally biased region" description="Basic and acidic residues" evidence="1">
    <location>
        <begin position="28"/>
        <end position="38"/>
    </location>
</feature>
<evidence type="ECO:0000313" key="3">
    <source>
        <dbReference type="Proteomes" id="UP000480854"/>
    </source>
</evidence>
<organism evidence="2 3">
    <name type="scientific">Roseomonas genomospecies 6</name>
    <dbReference type="NCBI Taxonomy" id="214106"/>
    <lineage>
        <taxon>Bacteria</taxon>
        <taxon>Pseudomonadati</taxon>
        <taxon>Pseudomonadota</taxon>
        <taxon>Alphaproteobacteria</taxon>
        <taxon>Acetobacterales</taxon>
        <taxon>Roseomonadaceae</taxon>
        <taxon>Roseomonas</taxon>
    </lineage>
</organism>
<dbReference type="EMBL" id="QOKW01000048">
    <property type="protein sequence ID" value="KAA0675879.1"/>
    <property type="molecule type" value="Genomic_DNA"/>
</dbReference>
<name>A0A9W7NFU7_9PROT</name>
<comment type="caution">
    <text evidence="2">The sequence shown here is derived from an EMBL/GenBank/DDBJ whole genome shotgun (WGS) entry which is preliminary data.</text>
</comment>
<evidence type="ECO:0008006" key="4">
    <source>
        <dbReference type="Google" id="ProtNLM"/>
    </source>
</evidence>